<dbReference type="EMBL" id="MWBO01000020">
    <property type="protein sequence ID" value="OQA52820.1"/>
    <property type="molecule type" value="Genomic_DNA"/>
</dbReference>
<accession>A0A1V5SE67</accession>
<protein>
    <recommendedName>
        <fullName evidence="3">Antitoxin</fullName>
    </recommendedName>
</protein>
<name>A0A1V5SE67_9BACT</name>
<dbReference type="NCBIfam" id="TIGR01552">
    <property type="entry name" value="phd_fam"/>
    <property type="match status" value="1"/>
</dbReference>
<comment type="similarity">
    <text evidence="1">Belongs to the phD/YefM antitoxin family.</text>
</comment>
<dbReference type="InterPro" id="IPR036165">
    <property type="entry name" value="YefM-like_sf"/>
</dbReference>
<dbReference type="Proteomes" id="UP000485367">
    <property type="component" value="Unassembled WGS sequence"/>
</dbReference>
<comment type="caution">
    <text evidence="2">The sequence shown here is derived from an EMBL/GenBank/DDBJ whole genome shotgun (WGS) entry which is preliminary data.</text>
</comment>
<proteinExistence type="inferred from homology"/>
<sequence>MKSININQLQAQISAVMKDVERGEVYEVMRYSRPVAVIRPKKEEANTQKNRCDECIAKSDEILSILKSK</sequence>
<evidence type="ECO:0008006" key="3">
    <source>
        <dbReference type="Google" id="ProtNLM"/>
    </source>
</evidence>
<evidence type="ECO:0000256" key="1">
    <source>
        <dbReference type="ARBA" id="ARBA00009981"/>
    </source>
</evidence>
<gene>
    <name evidence="2" type="ORF">BWY43_00328</name>
</gene>
<evidence type="ECO:0000313" key="2">
    <source>
        <dbReference type="EMBL" id="OQA52820.1"/>
    </source>
</evidence>
<dbReference type="Gene3D" id="3.40.1620.10">
    <property type="entry name" value="YefM-like domain"/>
    <property type="match status" value="1"/>
</dbReference>
<reference evidence="2" key="1">
    <citation type="submission" date="2017-02" db="EMBL/GenBank/DDBJ databases">
        <title>Delving into the versatile metabolic prowess of the omnipresent phylum Bacteroidetes.</title>
        <authorList>
            <person name="Nobu M.K."/>
            <person name="Mei R."/>
            <person name="Narihiro T."/>
            <person name="Kuroda K."/>
            <person name="Liu W.-T."/>
        </authorList>
    </citation>
    <scope>NUCLEOTIDE SEQUENCE</scope>
    <source>
        <strain evidence="2">ADurb.Bin280</strain>
    </source>
</reference>
<dbReference type="AlphaFoldDB" id="A0A1V5SE67"/>
<dbReference type="SUPFAM" id="SSF143120">
    <property type="entry name" value="YefM-like"/>
    <property type="match status" value="1"/>
</dbReference>
<organism evidence="2">
    <name type="scientific">candidate division WS2 bacterium ADurb.Bin280</name>
    <dbReference type="NCBI Taxonomy" id="1852829"/>
    <lineage>
        <taxon>Bacteria</taxon>
        <taxon>candidate division WS2</taxon>
    </lineage>
</organism>